<accession>A0A061SGW9</accession>
<name>A0A061SGW9_9CHLO</name>
<organism evidence="1">
    <name type="scientific">Tetraselmis sp. GSL018</name>
    <dbReference type="NCBI Taxonomy" id="582737"/>
    <lineage>
        <taxon>Eukaryota</taxon>
        <taxon>Viridiplantae</taxon>
        <taxon>Chlorophyta</taxon>
        <taxon>core chlorophytes</taxon>
        <taxon>Chlorodendrophyceae</taxon>
        <taxon>Chlorodendrales</taxon>
        <taxon>Chlorodendraceae</taxon>
        <taxon>Tetraselmis</taxon>
    </lineage>
</organism>
<gene>
    <name evidence="1" type="ORF">TSPGSL018_6034</name>
</gene>
<protein>
    <submittedName>
        <fullName evidence="1">Uncharacterized protein</fullName>
    </submittedName>
</protein>
<proteinExistence type="predicted"/>
<evidence type="ECO:0000313" key="1">
    <source>
        <dbReference type="EMBL" id="JAC82299.1"/>
    </source>
</evidence>
<dbReference type="AlphaFoldDB" id="A0A061SGW9"/>
<sequence length="57" mass="6306">MESCYLTGHRSHICGADVTQQAAIHAERLFAKQEGPPWRGNPWMLNSSRGGIRGIGR</sequence>
<reference evidence="1" key="1">
    <citation type="submission" date="2014-05" db="EMBL/GenBank/DDBJ databases">
        <title>The transcriptome of the halophilic microalga Tetraselmis sp. GSL018 isolated from the Great Salt Lake, Utah.</title>
        <authorList>
            <person name="Jinkerson R.E."/>
            <person name="D'Adamo S."/>
            <person name="Posewitz M.C."/>
        </authorList>
    </citation>
    <scope>NUCLEOTIDE SEQUENCE</scope>
    <source>
        <strain evidence="1">GSL018</strain>
    </source>
</reference>
<dbReference type="EMBL" id="GBEZ01002787">
    <property type="protein sequence ID" value="JAC82299.1"/>
    <property type="molecule type" value="Transcribed_RNA"/>
</dbReference>